<keyword evidence="5 16" id="KW-0820">tRNA-binding</keyword>
<dbReference type="EC" id="6.1.1.20" evidence="15"/>
<evidence type="ECO:0000256" key="16">
    <source>
        <dbReference type="PROSITE-ProRule" id="PRU00209"/>
    </source>
</evidence>
<dbReference type="SUPFAM" id="SSF46955">
    <property type="entry name" value="Putative DNA-binding domain"/>
    <property type="match status" value="1"/>
</dbReference>
<dbReference type="SMART" id="SM00873">
    <property type="entry name" value="B3_4"/>
    <property type="match status" value="1"/>
</dbReference>
<dbReference type="Gene3D" id="3.30.56.10">
    <property type="match status" value="2"/>
</dbReference>
<evidence type="ECO:0000256" key="11">
    <source>
        <dbReference type="ARBA" id="ARBA00022884"/>
    </source>
</evidence>
<sequence length="829" mass="87614">MKAPYSWLVKALSEDNPGFSASPKQLSEALVRLGFEVEDIHEPALAGPIVVGKVLDVEELAEFKKPIRFCTVDVGEDSPRGIVCGATNFAPGELVVVALPGAVLPGDFAIASRKTYGRVSDGMICSAAELGLSGEHSGILVLPDGTARPGTDAVPALGLADAVFDLDITPDRGYALSIRGLARDLAIGLGLAHTDLAARAAHPQAVPSASEGWPIAVSATAPLTGYSVLELHGIDPSAASPWWITSLLAKSGFRSLGLVVDITNLVMIELGQPLHAFDADKLCGTVQVREARDGETLVTLDGVKRVLDAKDLVVADDSGPIALAGVMGGESTEVSSSTTRVLLEAASFDPSRTTHTSRRLGLVSEASRRFERGVDPLLAPVALARAAQLIVKLAGGEASPFRSEVLRKSEPTPIIMPTDLPDRTAGLSYPPGAAHRRLTQLGCTVWGDRELVVFPPSWRPDLKQKADLVEEVLRLEGIDRIPSLLPKATAGKGLHVAQRLRRKIGSALAEEGFLQVPVSPFFSSAVFDDWNLPESAGRRKTVRLANPQDSAKPELATTLMPGLLDVMARNISRGMSDLAVFSIAQVVGAALKPAPIPPIRADRPPSVEALRALSERVPVQPVHLAVALCGNRIPPGPWGKGRAVEPSDIFMVGDILARAAGVKMTRKTAHHAPWHPGRCAYLQAGPWTVGIAGELHPGMLEKAGLPPGTCFLELNISALGSGGFEEQRRPIPPISTYPPVRQDIAVTVAKSVPASSVERALREGAGELLEGIRLFDVYSGPQAGEGRKSLAYALTFRAPDRTLTEDDASAAREAALAEAVKRCGAELRA</sequence>
<evidence type="ECO:0000313" key="20">
    <source>
        <dbReference type="EMBL" id="ADG98254.1"/>
    </source>
</evidence>
<dbReference type="Gene3D" id="3.50.40.10">
    <property type="entry name" value="Phenylalanyl-trna Synthetase, Chain B, domain 3"/>
    <property type="match status" value="1"/>
</dbReference>
<dbReference type="SMART" id="SM00874">
    <property type="entry name" value="B5"/>
    <property type="match status" value="1"/>
</dbReference>
<protein>
    <recommendedName>
        <fullName evidence="15">Phenylalanine--tRNA ligase beta subunit</fullName>
        <ecNumber evidence="15">6.1.1.20</ecNumber>
    </recommendedName>
    <alternativeName>
        <fullName evidence="15">Phenylalanyl-tRNA synthetase beta subunit</fullName>
        <shortName evidence="15">PheRS</shortName>
    </alternativeName>
</protein>
<dbReference type="SUPFAM" id="SSF50249">
    <property type="entry name" value="Nucleic acid-binding proteins"/>
    <property type="match status" value="1"/>
</dbReference>
<dbReference type="eggNOG" id="COG0072">
    <property type="taxonomic scope" value="Bacteria"/>
</dbReference>
<dbReference type="OrthoDB" id="9805455at2"/>
<dbReference type="PANTHER" id="PTHR10947:SF0">
    <property type="entry name" value="PHENYLALANINE--TRNA LIGASE BETA SUBUNIT"/>
    <property type="match status" value="1"/>
</dbReference>
<dbReference type="InterPro" id="IPR041616">
    <property type="entry name" value="PheRS_beta_core"/>
</dbReference>
<comment type="cofactor">
    <cofactor evidence="15">
        <name>Mg(2+)</name>
        <dbReference type="ChEBI" id="CHEBI:18420"/>
    </cofactor>
    <text evidence="15">Binds 2 magnesium ions per tetramer.</text>
</comment>
<dbReference type="eggNOG" id="COG0073">
    <property type="taxonomic scope" value="Bacteria"/>
</dbReference>
<name>D6Z8H4_SEGRD</name>
<dbReference type="Pfam" id="PF03147">
    <property type="entry name" value="FDX-ACB"/>
    <property type="match status" value="1"/>
</dbReference>
<keyword evidence="8 15" id="KW-0547">Nucleotide-binding</keyword>
<dbReference type="InterPro" id="IPR036690">
    <property type="entry name" value="Fdx_antiC-bd_sf"/>
</dbReference>
<dbReference type="InterPro" id="IPR045060">
    <property type="entry name" value="Phe-tRNA-ligase_IIc_bsu"/>
</dbReference>
<dbReference type="SMART" id="SM00896">
    <property type="entry name" value="FDX-ACB"/>
    <property type="match status" value="1"/>
</dbReference>
<dbReference type="InterPro" id="IPR012340">
    <property type="entry name" value="NA-bd_OB-fold"/>
</dbReference>
<evidence type="ECO:0000256" key="2">
    <source>
        <dbReference type="ARBA" id="ARBA00008653"/>
    </source>
</evidence>
<dbReference type="InterPro" id="IPR005147">
    <property type="entry name" value="tRNA_synthase_B5-dom"/>
</dbReference>
<dbReference type="NCBIfam" id="TIGR00472">
    <property type="entry name" value="pheT_bact"/>
    <property type="match status" value="1"/>
</dbReference>
<dbReference type="Pfam" id="PF17759">
    <property type="entry name" value="tRNA_synthFbeta"/>
    <property type="match status" value="1"/>
</dbReference>
<dbReference type="SUPFAM" id="SSF54991">
    <property type="entry name" value="Anticodon-binding domain of PheRS"/>
    <property type="match status" value="1"/>
</dbReference>
<evidence type="ECO:0000256" key="6">
    <source>
        <dbReference type="ARBA" id="ARBA00022598"/>
    </source>
</evidence>
<dbReference type="FunFam" id="3.30.70.380:FF:000001">
    <property type="entry name" value="Phenylalanine--tRNA ligase beta subunit"/>
    <property type="match status" value="1"/>
</dbReference>
<keyword evidence="11 16" id="KW-0694">RNA-binding</keyword>
<keyword evidence="12 15" id="KW-0648">Protein biosynthesis</keyword>
<accession>D6Z8H4</accession>
<dbReference type="Gene3D" id="3.30.930.10">
    <property type="entry name" value="Bira Bifunctional Protein, Domain 2"/>
    <property type="match status" value="1"/>
</dbReference>
<gene>
    <name evidence="15" type="primary">pheT</name>
    <name evidence="20" type="ordered locus">Srot_1794</name>
</gene>
<dbReference type="Pfam" id="PF01588">
    <property type="entry name" value="tRNA_bind"/>
    <property type="match status" value="1"/>
</dbReference>
<feature type="domain" description="FDX-ACB" evidence="18">
    <location>
        <begin position="735"/>
        <end position="828"/>
    </location>
</feature>
<evidence type="ECO:0000256" key="9">
    <source>
        <dbReference type="ARBA" id="ARBA00022840"/>
    </source>
</evidence>
<evidence type="ECO:0000259" key="17">
    <source>
        <dbReference type="PROSITE" id="PS50886"/>
    </source>
</evidence>
<comment type="catalytic activity">
    <reaction evidence="14 15">
        <text>tRNA(Phe) + L-phenylalanine + ATP = L-phenylalanyl-tRNA(Phe) + AMP + diphosphate + H(+)</text>
        <dbReference type="Rhea" id="RHEA:19413"/>
        <dbReference type="Rhea" id="RHEA-COMP:9668"/>
        <dbReference type="Rhea" id="RHEA-COMP:9699"/>
        <dbReference type="ChEBI" id="CHEBI:15378"/>
        <dbReference type="ChEBI" id="CHEBI:30616"/>
        <dbReference type="ChEBI" id="CHEBI:33019"/>
        <dbReference type="ChEBI" id="CHEBI:58095"/>
        <dbReference type="ChEBI" id="CHEBI:78442"/>
        <dbReference type="ChEBI" id="CHEBI:78531"/>
        <dbReference type="ChEBI" id="CHEBI:456215"/>
        <dbReference type="EC" id="6.1.1.20"/>
    </reaction>
</comment>
<evidence type="ECO:0000256" key="1">
    <source>
        <dbReference type="ARBA" id="ARBA00004496"/>
    </source>
</evidence>
<feature type="binding site" evidence="15">
    <location>
        <position position="467"/>
    </location>
    <ligand>
        <name>Mg(2+)</name>
        <dbReference type="ChEBI" id="CHEBI:18420"/>
        <note>shared with alpha subunit</note>
    </ligand>
</feature>
<dbReference type="PANTHER" id="PTHR10947">
    <property type="entry name" value="PHENYLALANYL-TRNA SYNTHETASE BETA CHAIN AND LEUCINE-RICH REPEAT-CONTAINING PROTEIN 47"/>
    <property type="match status" value="1"/>
</dbReference>
<dbReference type="PROSITE" id="PS50886">
    <property type="entry name" value="TRBD"/>
    <property type="match status" value="1"/>
</dbReference>
<dbReference type="PROSITE" id="PS51447">
    <property type="entry name" value="FDX_ACB"/>
    <property type="match status" value="1"/>
</dbReference>
<dbReference type="Gene3D" id="3.30.70.380">
    <property type="entry name" value="Ferrodoxin-fold anticodon-binding domain"/>
    <property type="match status" value="1"/>
</dbReference>
<dbReference type="SUPFAM" id="SSF55681">
    <property type="entry name" value="Class II aaRS and biotin synthetases"/>
    <property type="match status" value="1"/>
</dbReference>
<dbReference type="InterPro" id="IPR033714">
    <property type="entry name" value="tRNA_bind_bactPheRS"/>
</dbReference>
<evidence type="ECO:0000256" key="7">
    <source>
        <dbReference type="ARBA" id="ARBA00022723"/>
    </source>
</evidence>
<dbReference type="Pfam" id="PF03484">
    <property type="entry name" value="B5"/>
    <property type="match status" value="1"/>
</dbReference>
<dbReference type="GO" id="GO:0006432">
    <property type="term" value="P:phenylalanyl-tRNA aminoacylation"/>
    <property type="evidence" value="ECO:0007669"/>
    <property type="project" value="UniProtKB-UniRule"/>
</dbReference>
<evidence type="ECO:0000256" key="10">
    <source>
        <dbReference type="ARBA" id="ARBA00022842"/>
    </source>
</evidence>
<dbReference type="EMBL" id="CP001958">
    <property type="protein sequence ID" value="ADG98254.1"/>
    <property type="molecule type" value="Genomic_DNA"/>
</dbReference>
<dbReference type="Pfam" id="PF03483">
    <property type="entry name" value="B3_4"/>
    <property type="match status" value="1"/>
</dbReference>
<evidence type="ECO:0000256" key="13">
    <source>
        <dbReference type="ARBA" id="ARBA00023146"/>
    </source>
</evidence>
<dbReference type="InterPro" id="IPR005121">
    <property type="entry name" value="Fdx_antiC-bd"/>
</dbReference>
<dbReference type="STRING" id="640132.Srot_1794"/>
<dbReference type="GO" id="GO:0009328">
    <property type="term" value="C:phenylalanine-tRNA ligase complex"/>
    <property type="evidence" value="ECO:0007669"/>
    <property type="project" value="TreeGrafter"/>
</dbReference>
<dbReference type="InterPro" id="IPR020825">
    <property type="entry name" value="Phe-tRNA_synthase-like_B3/B4"/>
</dbReference>
<dbReference type="SUPFAM" id="SSF56037">
    <property type="entry name" value="PheT/TilS domain"/>
    <property type="match status" value="1"/>
</dbReference>
<dbReference type="GO" id="GO:0005524">
    <property type="term" value="F:ATP binding"/>
    <property type="evidence" value="ECO:0007669"/>
    <property type="project" value="UniProtKB-UniRule"/>
</dbReference>
<feature type="domain" description="TRNA-binding" evidence="17">
    <location>
        <begin position="43"/>
        <end position="154"/>
    </location>
</feature>
<evidence type="ECO:0000256" key="3">
    <source>
        <dbReference type="ARBA" id="ARBA00011209"/>
    </source>
</evidence>
<dbReference type="Gene3D" id="2.40.50.140">
    <property type="entry name" value="Nucleic acid-binding proteins"/>
    <property type="match status" value="1"/>
</dbReference>
<dbReference type="HOGENOM" id="CLU_016891_0_0_11"/>
<proteinExistence type="inferred from homology"/>
<evidence type="ECO:0000259" key="19">
    <source>
        <dbReference type="PROSITE" id="PS51483"/>
    </source>
</evidence>
<evidence type="ECO:0000256" key="8">
    <source>
        <dbReference type="ARBA" id="ARBA00022741"/>
    </source>
</evidence>
<dbReference type="PROSITE" id="PS51483">
    <property type="entry name" value="B5"/>
    <property type="match status" value="1"/>
</dbReference>
<dbReference type="AlphaFoldDB" id="D6Z8H4"/>
<feature type="binding site" evidence="15">
    <location>
        <position position="470"/>
    </location>
    <ligand>
        <name>Mg(2+)</name>
        <dbReference type="ChEBI" id="CHEBI:18420"/>
        <note>shared with alpha subunit</note>
    </ligand>
</feature>
<dbReference type="GO" id="GO:0000287">
    <property type="term" value="F:magnesium ion binding"/>
    <property type="evidence" value="ECO:0007669"/>
    <property type="project" value="UniProtKB-UniRule"/>
</dbReference>
<dbReference type="InterPro" id="IPR002547">
    <property type="entry name" value="tRNA-bd_dom"/>
</dbReference>
<keyword evidence="4 15" id="KW-0963">Cytoplasm</keyword>
<feature type="binding site" evidence="15">
    <location>
        <position position="461"/>
    </location>
    <ligand>
        <name>Mg(2+)</name>
        <dbReference type="ChEBI" id="CHEBI:18420"/>
        <note>shared with alpha subunit</note>
    </ligand>
</feature>
<dbReference type="GO" id="GO:0000049">
    <property type="term" value="F:tRNA binding"/>
    <property type="evidence" value="ECO:0007669"/>
    <property type="project" value="UniProtKB-UniRule"/>
</dbReference>
<dbReference type="FunFam" id="2.40.50.140:FF:000045">
    <property type="entry name" value="Phenylalanine--tRNA ligase beta subunit"/>
    <property type="match status" value="1"/>
</dbReference>
<dbReference type="InterPro" id="IPR005146">
    <property type="entry name" value="B3/B4_tRNA-bd"/>
</dbReference>
<keyword evidence="21" id="KW-1185">Reference proteome</keyword>
<dbReference type="KEGG" id="srt:Srot_1794"/>
<evidence type="ECO:0000256" key="5">
    <source>
        <dbReference type="ARBA" id="ARBA00022555"/>
    </source>
</evidence>
<keyword evidence="13 15" id="KW-0030">Aminoacyl-tRNA synthetase</keyword>
<dbReference type="InterPro" id="IPR009061">
    <property type="entry name" value="DNA-bd_dom_put_sf"/>
</dbReference>
<evidence type="ECO:0000313" key="21">
    <source>
        <dbReference type="Proteomes" id="UP000002247"/>
    </source>
</evidence>
<dbReference type="HAMAP" id="MF_00283">
    <property type="entry name" value="Phe_tRNA_synth_beta1"/>
    <property type="match status" value="1"/>
</dbReference>
<keyword evidence="10 15" id="KW-0460">Magnesium</keyword>
<comment type="subunit">
    <text evidence="3 15">Tetramer of two alpha and two beta subunits.</text>
</comment>
<dbReference type="InterPro" id="IPR045864">
    <property type="entry name" value="aa-tRNA-synth_II/BPL/LPL"/>
</dbReference>
<keyword evidence="7 15" id="KW-0479">Metal-binding</keyword>
<feature type="binding site" evidence="15">
    <location>
        <position position="471"/>
    </location>
    <ligand>
        <name>Mg(2+)</name>
        <dbReference type="ChEBI" id="CHEBI:18420"/>
        <note>shared with alpha subunit</note>
    </ligand>
</feature>
<dbReference type="RefSeq" id="WP_013138707.1">
    <property type="nucleotide sequence ID" value="NC_014168.1"/>
</dbReference>
<organism evidence="20 21">
    <name type="scientific">Segniliparus rotundus (strain ATCC BAA-972 / CDC 1076 / CIP 108378 / DSM 44985 / JCM 13578)</name>
    <dbReference type="NCBI Taxonomy" id="640132"/>
    <lineage>
        <taxon>Bacteria</taxon>
        <taxon>Bacillati</taxon>
        <taxon>Actinomycetota</taxon>
        <taxon>Actinomycetes</taxon>
        <taxon>Mycobacteriales</taxon>
        <taxon>Segniliparaceae</taxon>
        <taxon>Segniliparus</taxon>
    </lineage>
</organism>
<dbReference type="Proteomes" id="UP000002247">
    <property type="component" value="Chromosome"/>
</dbReference>
<evidence type="ECO:0000256" key="15">
    <source>
        <dbReference type="HAMAP-Rule" id="MF_00283"/>
    </source>
</evidence>
<evidence type="ECO:0000259" key="18">
    <source>
        <dbReference type="PROSITE" id="PS51447"/>
    </source>
</evidence>
<dbReference type="GO" id="GO:0004826">
    <property type="term" value="F:phenylalanine-tRNA ligase activity"/>
    <property type="evidence" value="ECO:0007669"/>
    <property type="project" value="UniProtKB-UniRule"/>
</dbReference>
<evidence type="ECO:0000256" key="12">
    <source>
        <dbReference type="ARBA" id="ARBA00022917"/>
    </source>
</evidence>
<evidence type="ECO:0000256" key="14">
    <source>
        <dbReference type="ARBA" id="ARBA00049255"/>
    </source>
</evidence>
<dbReference type="InterPro" id="IPR004532">
    <property type="entry name" value="Phe-tRNA-ligase_IIc_bsu_bact"/>
</dbReference>
<keyword evidence="9 15" id="KW-0067">ATP-binding</keyword>
<evidence type="ECO:0000256" key="4">
    <source>
        <dbReference type="ARBA" id="ARBA00022490"/>
    </source>
</evidence>
<comment type="subcellular location">
    <subcellularLocation>
        <location evidence="1 15">Cytoplasm</location>
    </subcellularLocation>
</comment>
<keyword evidence="6 15" id="KW-0436">Ligase</keyword>
<feature type="domain" description="B5" evidence="19">
    <location>
        <begin position="409"/>
        <end position="483"/>
    </location>
</feature>
<comment type="similarity">
    <text evidence="2 15">Belongs to the phenylalanyl-tRNA synthetase beta subunit family. Type 1 subfamily.</text>
</comment>
<reference evidence="20 21" key="1">
    <citation type="journal article" date="2010" name="Stand. Genomic Sci.">
        <title>Complete genome sequence of Segniliparus rotundus type strain (CDC 1076).</title>
        <authorList>
            <person name="Sikorski J."/>
            <person name="Lapidus A."/>
            <person name="Copeland A."/>
            <person name="Misra M."/>
            <person name="Glavina Del Rio T."/>
            <person name="Nolan M."/>
            <person name="Lucas S."/>
            <person name="Chen F."/>
            <person name="Tice H."/>
            <person name="Cheng J.F."/>
            <person name="Jando M."/>
            <person name="Schneider S."/>
            <person name="Bruce D."/>
            <person name="Goodwin L."/>
            <person name="Pitluck S."/>
            <person name="Liolios K."/>
            <person name="Mikhailova N."/>
            <person name="Pati A."/>
            <person name="Ivanova N."/>
            <person name="Mavromatis K."/>
            <person name="Chen A."/>
            <person name="Palaniappan K."/>
            <person name="Chertkov O."/>
            <person name="Land M."/>
            <person name="Hauser L."/>
            <person name="Chang Y.J."/>
            <person name="Jeffries C.D."/>
            <person name="Brettin T."/>
            <person name="Detter J.C."/>
            <person name="Han C."/>
            <person name="Rohde M."/>
            <person name="Goker M."/>
            <person name="Bristow J."/>
            <person name="Eisen J.A."/>
            <person name="Markowitz V."/>
            <person name="Hugenholtz P."/>
            <person name="Kyrpides N.C."/>
            <person name="Klenk H.P."/>
        </authorList>
    </citation>
    <scope>NUCLEOTIDE SEQUENCE [LARGE SCALE GENOMIC DNA]</scope>
    <source>
        <strain evidence="21">ATCC BAA-972 / CDC 1076 / CIP 108378 / DSM 44985 / JCM 13578</strain>
    </source>
</reference>
<dbReference type="CDD" id="cd02796">
    <property type="entry name" value="tRNA_bind_bactPheRS"/>
    <property type="match status" value="1"/>
</dbReference>